<proteinExistence type="predicted"/>
<organism evidence="1">
    <name type="scientific">gut metagenome</name>
    <dbReference type="NCBI Taxonomy" id="749906"/>
    <lineage>
        <taxon>unclassified sequences</taxon>
        <taxon>metagenomes</taxon>
        <taxon>organismal metagenomes</taxon>
    </lineage>
</organism>
<name>J9FD28_9ZZZZ</name>
<comment type="caution">
    <text evidence="1">The sequence shown here is derived from an EMBL/GenBank/DDBJ whole genome shotgun (WGS) entry which is preliminary data.</text>
</comment>
<reference evidence="1" key="1">
    <citation type="journal article" date="2012" name="PLoS ONE">
        <title>Gene sets for utilization of primary and secondary nutrition supplies in the distal gut of endangered iberian lynx.</title>
        <authorList>
            <person name="Alcaide M."/>
            <person name="Messina E."/>
            <person name="Richter M."/>
            <person name="Bargiela R."/>
            <person name="Peplies J."/>
            <person name="Huws S.A."/>
            <person name="Newbold C.J."/>
            <person name="Golyshin P.N."/>
            <person name="Simon M.A."/>
            <person name="Lopez G."/>
            <person name="Yakimov M.M."/>
            <person name="Ferrer M."/>
        </authorList>
    </citation>
    <scope>NUCLEOTIDE SEQUENCE</scope>
</reference>
<dbReference type="EMBL" id="AMCI01007614">
    <property type="protein sequence ID" value="EJW92323.1"/>
    <property type="molecule type" value="Genomic_DNA"/>
</dbReference>
<gene>
    <name evidence="1" type="ORF">EVA_19570</name>
</gene>
<sequence length="40" mass="4409">MNIEYLSVGLSGKIRFPKGACCSGFIEQPEAILVMELKVH</sequence>
<accession>J9FD28</accession>
<dbReference type="AlphaFoldDB" id="J9FD28"/>
<evidence type="ECO:0000313" key="1">
    <source>
        <dbReference type="EMBL" id="EJW92323.1"/>
    </source>
</evidence>
<protein>
    <submittedName>
        <fullName evidence="1">Uncharacterized protein</fullName>
    </submittedName>
</protein>